<proteinExistence type="predicted"/>
<evidence type="ECO:0000313" key="1">
    <source>
        <dbReference type="EMBL" id="SDW84169.1"/>
    </source>
</evidence>
<comment type="caution">
    <text evidence="1">The sequence shown here is derived from an EMBL/GenBank/DDBJ whole genome shotgun (WGS) entry which is preliminary data.</text>
</comment>
<accession>A0A8X8IGV6</accession>
<dbReference type="RefSeq" id="WP_092723569.1">
    <property type="nucleotide sequence ID" value="NZ_FNNO01000006.1"/>
</dbReference>
<protein>
    <submittedName>
        <fullName evidence="1">Uncharacterized protein</fullName>
    </submittedName>
</protein>
<dbReference type="AlphaFoldDB" id="A0A8X8IGV6"/>
<organism evidence="1 2">
    <name type="scientific">Hydrobacter penzbergensis</name>
    <dbReference type="NCBI Taxonomy" id="1235997"/>
    <lineage>
        <taxon>Bacteria</taxon>
        <taxon>Pseudomonadati</taxon>
        <taxon>Bacteroidota</taxon>
        <taxon>Chitinophagia</taxon>
        <taxon>Chitinophagales</taxon>
        <taxon>Chitinophagaceae</taxon>
        <taxon>Hydrobacter</taxon>
    </lineage>
</organism>
<dbReference type="Proteomes" id="UP000198711">
    <property type="component" value="Unassembled WGS sequence"/>
</dbReference>
<gene>
    <name evidence="1" type="ORF">SAMN05444410_106104</name>
</gene>
<dbReference type="EMBL" id="FNNO01000006">
    <property type="protein sequence ID" value="SDW84169.1"/>
    <property type="molecule type" value="Genomic_DNA"/>
</dbReference>
<evidence type="ECO:0000313" key="2">
    <source>
        <dbReference type="Proteomes" id="UP000198711"/>
    </source>
</evidence>
<reference evidence="1 2" key="1">
    <citation type="submission" date="2016-10" db="EMBL/GenBank/DDBJ databases">
        <authorList>
            <person name="Varghese N."/>
            <person name="Submissions S."/>
        </authorList>
    </citation>
    <scope>NUCLEOTIDE SEQUENCE [LARGE SCALE GENOMIC DNA]</scope>
    <source>
        <strain evidence="1 2">DSM 25353</strain>
    </source>
</reference>
<sequence>MTVTDPIQQMPIRNQEDLQRAVSLVKQRIRKREEDLEERWEQLPEAAAQTMIEAAVPMFLGNRLASVALRMGKKVVYKLLDKFLGPSSTPSS</sequence>
<name>A0A8X8IGV6_9BACT</name>
<keyword evidence="2" id="KW-1185">Reference proteome</keyword>